<feature type="compositionally biased region" description="Basic and acidic residues" evidence="2">
    <location>
        <begin position="36"/>
        <end position="63"/>
    </location>
</feature>
<evidence type="ECO:0000313" key="3">
    <source>
        <dbReference type="EMBL" id="KAK8015913.1"/>
    </source>
</evidence>
<proteinExistence type="predicted"/>
<sequence>MASEENLRGPEMKELEDSFARLDTTPEAGQPSTQDHSMETQHAEGRSREVEKKSEKHSKDDINSNRPDQQACLFHQRKKTPHTPTIYIIHHLLFITMAFGKKTQQITVEELEQRFAKLSLKVENAQAVAKASAGYQHEPPMVMPKLRRQDTREECIEKIDQLIELCEEVQTKIQDKVERWEAESTRSNLSQLLDVVIGCL</sequence>
<evidence type="ECO:0000256" key="1">
    <source>
        <dbReference type="SAM" id="Coils"/>
    </source>
</evidence>
<feature type="coiled-coil region" evidence="1">
    <location>
        <begin position="101"/>
        <end position="128"/>
    </location>
</feature>
<organism evidence="3 4">
    <name type="scientific">Apiospora marii</name>
    <dbReference type="NCBI Taxonomy" id="335849"/>
    <lineage>
        <taxon>Eukaryota</taxon>
        <taxon>Fungi</taxon>
        <taxon>Dikarya</taxon>
        <taxon>Ascomycota</taxon>
        <taxon>Pezizomycotina</taxon>
        <taxon>Sordariomycetes</taxon>
        <taxon>Xylariomycetidae</taxon>
        <taxon>Amphisphaeriales</taxon>
        <taxon>Apiosporaceae</taxon>
        <taxon>Apiospora</taxon>
    </lineage>
</organism>
<feature type="coiled-coil region" evidence="1">
    <location>
        <begin position="152"/>
        <end position="179"/>
    </location>
</feature>
<evidence type="ECO:0000313" key="4">
    <source>
        <dbReference type="Proteomes" id="UP001396898"/>
    </source>
</evidence>
<feature type="region of interest" description="Disordered" evidence="2">
    <location>
        <begin position="1"/>
        <end position="68"/>
    </location>
</feature>
<feature type="compositionally biased region" description="Basic and acidic residues" evidence="2">
    <location>
        <begin position="1"/>
        <end position="20"/>
    </location>
</feature>
<accession>A0ABR1RLU7</accession>
<keyword evidence="4" id="KW-1185">Reference proteome</keyword>
<protein>
    <recommendedName>
        <fullName evidence="5">Tubulin-specific chaperone A</fullName>
    </recommendedName>
</protein>
<comment type="caution">
    <text evidence="3">The sequence shown here is derived from an EMBL/GenBank/DDBJ whole genome shotgun (WGS) entry which is preliminary data.</text>
</comment>
<name>A0ABR1RLU7_9PEZI</name>
<dbReference type="Proteomes" id="UP001396898">
    <property type="component" value="Unassembled WGS sequence"/>
</dbReference>
<evidence type="ECO:0000256" key="2">
    <source>
        <dbReference type="SAM" id="MobiDB-lite"/>
    </source>
</evidence>
<gene>
    <name evidence="3" type="ORF">PG991_008801</name>
</gene>
<reference evidence="3 4" key="1">
    <citation type="submission" date="2023-01" db="EMBL/GenBank/DDBJ databases">
        <title>Analysis of 21 Apiospora genomes using comparative genomics revels a genus with tremendous synthesis potential of carbohydrate active enzymes and secondary metabolites.</title>
        <authorList>
            <person name="Sorensen T."/>
        </authorList>
    </citation>
    <scope>NUCLEOTIDE SEQUENCE [LARGE SCALE GENOMIC DNA]</scope>
    <source>
        <strain evidence="3 4">CBS 20057</strain>
    </source>
</reference>
<evidence type="ECO:0008006" key="5">
    <source>
        <dbReference type="Google" id="ProtNLM"/>
    </source>
</evidence>
<dbReference type="EMBL" id="JAQQWI010000012">
    <property type="protein sequence ID" value="KAK8015913.1"/>
    <property type="molecule type" value="Genomic_DNA"/>
</dbReference>
<keyword evidence="1" id="KW-0175">Coiled coil</keyword>